<dbReference type="GO" id="GO:0016020">
    <property type="term" value="C:membrane"/>
    <property type="evidence" value="ECO:0007669"/>
    <property type="project" value="UniProtKB-SubCell"/>
</dbReference>
<evidence type="ECO:0000313" key="9">
    <source>
        <dbReference type="EMBL" id="VFT96350.1"/>
    </source>
</evidence>
<feature type="transmembrane region" description="Helical" evidence="5">
    <location>
        <begin position="429"/>
        <end position="454"/>
    </location>
</feature>
<reference evidence="9 10" key="1">
    <citation type="submission" date="2019-03" db="EMBL/GenBank/DDBJ databases">
        <authorList>
            <person name="Gaulin E."/>
            <person name="Dumas B."/>
        </authorList>
    </citation>
    <scope>NUCLEOTIDE SEQUENCE [LARGE SCALE GENOMIC DNA]</scope>
    <source>
        <strain evidence="9">CBS 568.67</strain>
    </source>
</reference>
<keyword evidence="4 5" id="KW-0472">Membrane</keyword>
<evidence type="ECO:0000259" key="7">
    <source>
        <dbReference type="Pfam" id="PF08016"/>
    </source>
</evidence>
<protein>
    <submittedName>
        <fullName evidence="9">Aste57867_19650 protein</fullName>
    </submittedName>
</protein>
<dbReference type="OrthoDB" id="444119at2759"/>
<evidence type="ECO:0000256" key="3">
    <source>
        <dbReference type="ARBA" id="ARBA00022989"/>
    </source>
</evidence>
<feature type="chain" id="PRO_5033437482" evidence="6">
    <location>
        <begin position="23"/>
        <end position="601"/>
    </location>
</feature>
<gene>
    <name evidence="9" type="primary">Aste57867_19650</name>
    <name evidence="8" type="ORF">As57867_019585</name>
    <name evidence="9" type="ORF">ASTE57867_19650</name>
</gene>
<feature type="signal peptide" evidence="6">
    <location>
        <begin position="1"/>
        <end position="22"/>
    </location>
</feature>
<dbReference type="Proteomes" id="UP000332933">
    <property type="component" value="Unassembled WGS sequence"/>
</dbReference>
<feature type="transmembrane region" description="Helical" evidence="5">
    <location>
        <begin position="320"/>
        <end position="341"/>
    </location>
</feature>
<dbReference type="EMBL" id="CAADRA010006676">
    <property type="protein sequence ID" value="VFT96350.1"/>
    <property type="molecule type" value="Genomic_DNA"/>
</dbReference>
<accession>A0A485LDR0</accession>
<sequence>MIFLTPGFNVLFFLLFAAGALTHAPIRDMFPAENGLSTNVVMTGTDAITAVTTMKFSNMDTQADLFHWLTDTLLPVVFVTTDYNGNNLTSPDDLRRIMNVHRIIGAVEFKTYAAPLRPCDTKGPLGQLYPHCHDFNNPVLDTTFYINSNSDAASAAAMINTKQATGTWLTPSTALLHINIATFDGELDLMCLTGLQVTFQSGGFLQAKYTIKSIPSDPYGNRLPIVLDIFIGICYFVTLCLEYIDYREHRRLKVRHWSMWRAVTWLSLLAVFLFYACWAYACGSVYGYEIANELTLLDGQDFNSPAKQQTLVDFMTGLKLLSSLMLTVRMSAMAALVFLMFRILSSLRFHPNLNLVTATLTVALHSLIPFLCIFLICVSAFVTSGSLLFGERLIQFSTIDRSIVTVIDMLFGQFDLAGIFNIDYNTAFTWYWCAMIILYLLLFNMLLAIVLAAFDHVRKASHERSVPYVAALNELWQLEGFWLWPWDRPEMAKFGKFVDAGAFSTIDTASVAKKLDICPSKAARVLRKTRAFLTVMNVLRDVKKQNEEDDGFDDPDDGFDIEPRLDLLQQKLDKLEALVEGKIASVSMNLADLVARIDARM</sequence>
<evidence type="ECO:0000313" key="10">
    <source>
        <dbReference type="Proteomes" id="UP000332933"/>
    </source>
</evidence>
<name>A0A485LDR0_9STRA</name>
<evidence type="ECO:0000256" key="2">
    <source>
        <dbReference type="ARBA" id="ARBA00022692"/>
    </source>
</evidence>
<evidence type="ECO:0000256" key="1">
    <source>
        <dbReference type="ARBA" id="ARBA00004141"/>
    </source>
</evidence>
<keyword evidence="10" id="KW-1185">Reference proteome</keyword>
<evidence type="ECO:0000313" key="8">
    <source>
        <dbReference type="EMBL" id="KAF0688783.1"/>
    </source>
</evidence>
<feature type="transmembrane region" description="Helical" evidence="5">
    <location>
        <begin position="223"/>
        <end position="244"/>
    </location>
</feature>
<evidence type="ECO:0000256" key="6">
    <source>
        <dbReference type="SAM" id="SignalP"/>
    </source>
</evidence>
<feature type="transmembrane region" description="Helical" evidence="5">
    <location>
        <begin position="353"/>
        <end position="382"/>
    </location>
</feature>
<dbReference type="EMBL" id="VJMH01006654">
    <property type="protein sequence ID" value="KAF0688783.1"/>
    <property type="molecule type" value="Genomic_DNA"/>
</dbReference>
<reference evidence="8" key="2">
    <citation type="submission" date="2019-06" db="EMBL/GenBank/DDBJ databases">
        <title>Genomics analysis of Aphanomyces spp. identifies a new class of oomycete effector associated with host adaptation.</title>
        <authorList>
            <person name="Gaulin E."/>
        </authorList>
    </citation>
    <scope>NUCLEOTIDE SEQUENCE</scope>
    <source>
        <strain evidence="8">CBS 578.67</strain>
    </source>
</reference>
<keyword evidence="3 5" id="KW-1133">Transmembrane helix</keyword>
<evidence type="ECO:0000256" key="5">
    <source>
        <dbReference type="SAM" id="Phobius"/>
    </source>
</evidence>
<dbReference type="InterPro" id="IPR013122">
    <property type="entry name" value="PKD1_2_channel"/>
</dbReference>
<keyword evidence="2 5" id="KW-0812">Transmembrane</keyword>
<comment type="subcellular location">
    <subcellularLocation>
        <location evidence="1">Membrane</location>
        <topology evidence="1">Multi-pass membrane protein</topology>
    </subcellularLocation>
</comment>
<feature type="domain" description="Polycystin cation channel PKD1/PKD2" evidence="7">
    <location>
        <begin position="233"/>
        <end position="456"/>
    </location>
</feature>
<organism evidence="9 10">
    <name type="scientific">Aphanomyces stellatus</name>
    <dbReference type="NCBI Taxonomy" id="120398"/>
    <lineage>
        <taxon>Eukaryota</taxon>
        <taxon>Sar</taxon>
        <taxon>Stramenopiles</taxon>
        <taxon>Oomycota</taxon>
        <taxon>Saprolegniomycetes</taxon>
        <taxon>Saprolegniales</taxon>
        <taxon>Verrucalvaceae</taxon>
        <taxon>Aphanomyces</taxon>
    </lineage>
</organism>
<dbReference type="PANTHER" id="PTHR10877:SF183">
    <property type="entry name" value="AT14535P-RELATED"/>
    <property type="match status" value="1"/>
</dbReference>
<dbReference type="InterPro" id="IPR051223">
    <property type="entry name" value="Polycystin"/>
</dbReference>
<dbReference type="PANTHER" id="PTHR10877">
    <property type="entry name" value="POLYCYSTIN FAMILY MEMBER"/>
    <property type="match status" value="1"/>
</dbReference>
<proteinExistence type="predicted"/>
<dbReference type="AlphaFoldDB" id="A0A485LDR0"/>
<dbReference type="Pfam" id="PF08016">
    <property type="entry name" value="PKD_channel"/>
    <property type="match status" value="1"/>
</dbReference>
<feature type="transmembrane region" description="Helical" evidence="5">
    <location>
        <begin position="265"/>
        <end position="288"/>
    </location>
</feature>
<keyword evidence="6" id="KW-0732">Signal</keyword>
<evidence type="ECO:0000256" key="4">
    <source>
        <dbReference type="ARBA" id="ARBA00023136"/>
    </source>
</evidence>